<dbReference type="AlphaFoldDB" id="A0A834WB62"/>
<keyword evidence="10 11" id="KW-0326">Glycosidase</keyword>
<dbReference type="InterPro" id="IPR041392">
    <property type="entry name" value="GHD"/>
</dbReference>
<proteinExistence type="inferred from homology"/>
<gene>
    <name evidence="15" type="ORF">G2W53_031760</name>
</gene>
<evidence type="ECO:0000256" key="10">
    <source>
        <dbReference type="ARBA" id="ARBA00023295"/>
    </source>
</evidence>
<comment type="similarity">
    <text evidence="3 12">Belongs to the glycosyl hydrolase 35 family.</text>
</comment>
<evidence type="ECO:0000256" key="7">
    <source>
        <dbReference type="ARBA" id="ARBA00022729"/>
    </source>
</evidence>
<protein>
    <recommendedName>
        <fullName evidence="4 11">Beta-galactosidase</fullName>
        <ecNumber evidence="4 11">3.2.1.23</ecNumber>
    </recommendedName>
</protein>
<dbReference type="GO" id="GO:0048046">
    <property type="term" value="C:apoplast"/>
    <property type="evidence" value="ECO:0007669"/>
    <property type="project" value="UniProtKB-SubCell"/>
</dbReference>
<dbReference type="Proteomes" id="UP000634136">
    <property type="component" value="Unassembled WGS sequence"/>
</dbReference>
<dbReference type="PRINTS" id="PR00742">
    <property type="entry name" value="GLHYDRLASE35"/>
</dbReference>
<dbReference type="EMBL" id="JAAIUW010000010">
    <property type="protein sequence ID" value="KAF7810784.1"/>
    <property type="molecule type" value="Genomic_DNA"/>
</dbReference>
<dbReference type="FunFam" id="3.20.20.80:FF:000006">
    <property type="entry name" value="Beta-galactosidase"/>
    <property type="match status" value="1"/>
</dbReference>
<keyword evidence="8 11" id="KW-0378">Hydrolase</keyword>
<evidence type="ECO:0000256" key="6">
    <source>
        <dbReference type="ARBA" id="ARBA00022525"/>
    </source>
</evidence>
<dbReference type="CDD" id="cd22842">
    <property type="entry name" value="Gal_Rha_Lectin_BGal"/>
    <property type="match status" value="1"/>
</dbReference>
<evidence type="ECO:0000256" key="12">
    <source>
        <dbReference type="RuleBase" id="RU003679"/>
    </source>
</evidence>
<evidence type="ECO:0000256" key="13">
    <source>
        <dbReference type="SAM" id="SignalP"/>
    </source>
</evidence>
<dbReference type="EC" id="3.2.1.23" evidence="4 11"/>
<dbReference type="Pfam" id="PF02140">
    <property type="entry name" value="SUEL_Lectin"/>
    <property type="match status" value="1"/>
</dbReference>
<evidence type="ECO:0000256" key="11">
    <source>
        <dbReference type="RuleBase" id="RU000675"/>
    </source>
</evidence>
<dbReference type="Gene3D" id="2.60.120.260">
    <property type="entry name" value="Galactose-binding domain-like"/>
    <property type="match status" value="2"/>
</dbReference>
<organism evidence="15 16">
    <name type="scientific">Senna tora</name>
    <dbReference type="NCBI Taxonomy" id="362788"/>
    <lineage>
        <taxon>Eukaryota</taxon>
        <taxon>Viridiplantae</taxon>
        <taxon>Streptophyta</taxon>
        <taxon>Embryophyta</taxon>
        <taxon>Tracheophyta</taxon>
        <taxon>Spermatophyta</taxon>
        <taxon>Magnoliopsida</taxon>
        <taxon>eudicotyledons</taxon>
        <taxon>Gunneridae</taxon>
        <taxon>Pentapetalae</taxon>
        <taxon>rosids</taxon>
        <taxon>fabids</taxon>
        <taxon>Fabales</taxon>
        <taxon>Fabaceae</taxon>
        <taxon>Caesalpinioideae</taxon>
        <taxon>Cassia clade</taxon>
        <taxon>Senna</taxon>
    </lineage>
</organism>
<dbReference type="GO" id="GO:0004565">
    <property type="term" value="F:beta-galactosidase activity"/>
    <property type="evidence" value="ECO:0007669"/>
    <property type="project" value="UniProtKB-EC"/>
</dbReference>
<evidence type="ECO:0000313" key="16">
    <source>
        <dbReference type="Proteomes" id="UP000634136"/>
    </source>
</evidence>
<evidence type="ECO:0000256" key="4">
    <source>
        <dbReference type="ARBA" id="ARBA00012756"/>
    </source>
</evidence>
<comment type="caution">
    <text evidence="15">The sequence shown here is derived from an EMBL/GenBank/DDBJ whole genome shotgun (WGS) entry which is preliminary data.</text>
</comment>
<dbReference type="FunFam" id="2.60.120.260:FF:000050">
    <property type="entry name" value="Beta-galactosidase"/>
    <property type="match status" value="1"/>
</dbReference>
<keyword evidence="9" id="KW-0325">Glycoprotein</keyword>
<dbReference type="PANTHER" id="PTHR23421">
    <property type="entry name" value="BETA-GALACTOSIDASE RELATED"/>
    <property type="match status" value="1"/>
</dbReference>
<reference evidence="15" key="1">
    <citation type="submission" date="2020-09" db="EMBL/GenBank/DDBJ databases">
        <title>Genome-Enabled Discovery of Anthraquinone Biosynthesis in Senna tora.</title>
        <authorList>
            <person name="Kang S.-H."/>
            <person name="Pandey R.P."/>
            <person name="Lee C.-M."/>
            <person name="Sim J.-S."/>
            <person name="Jeong J.-T."/>
            <person name="Choi B.-S."/>
            <person name="Jung M."/>
            <person name="Ginzburg D."/>
            <person name="Zhao K."/>
            <person name="Won S.Y."/>
            <person name="Oh T.-J."/>
            <person name="Yu Y."/>
            <person name="Kim N.-H."/>
            <person name="Lee O.R."/>
            <person name="Lee T.-H."/>
            <person name="Bashyal P."/>
            <person name="Kim T.-S."/>
            <person name="Lee W.-H."/>
            <person name="Kawkins C."/>
            <person name="Kim C.-K."/>
            <person name="Kim J.S."/>
            <person name="Ahn B.O."/>
            <person name="Rhee S.Y."/>
            <person name="Sohng J.K."/>
        </authorList>
    </citation>
    <scope>NUCLEOTIDE SEQUENCE</scope>
    <source>
        <tissue evidence="15">Leaf</tissue>
    </source>
</reference>
<comment type="subcellular location">
    <subcellularLocation>
        <location evidence="2">Secreted</location>
        <location evidence="2">Extracellular space</location>
        <location evidence="2">Apoplast</location>
    </subcellularLocation>
</comment>
<dbReference type="PROSITE" id="PS50228">
    <property type="entry name" value="SUEL_LECTIN"/>
    <property type="match status" value="1"/>
</dbReference>
<dbReference type="InterPro" id="IPR048913">
    <property type="entry name" value="BetaGal_gal-bd"/>
</dbReference>
<dbReference type="InterPro" id="IPR008979">
    <property type="entry name" value="Galactose-bd-like_sf"/>
</dbReference>
<feature type="chain" id="PRO_5032765287" description="Beta-galactosidase" evidence="13">
    <location>
        <begin position="24"/>
        <end position="823"/>
    </location>
</feature>
<evidence type="ECO:0000256" key="8">
    <source>
        <dbReference type="ARBA" id="ARBA00022801"/>
    </source>
</evidence>
<dbReference type="Pfam" id="PF01301">
    <property type="entry name" value="Glyco_hydro_35"/>
    <property type="match status" value="1"/>
</dbReference>
<dbReference type="InterPro" id="IPR019801">
    <property type="entry name" value="Glyco_hydro_35_CS"/>
</dbReference>
<dbReference type="InterPro" id="IPR043159">
    <property type="entry name" value="Lectin_gal-bd_sf"/>
</dbReference>
<dbReference type="SUPFAM" id="SSF51445">
    <property type="entry name" value="(Trans)glycosidases"/>
    <property type="match status" value="1"/>
</dbReference>
<dbReference type="Gene3D" id="2.60.120.740">
    <property type="match status" value="1"/>
</dbReference>
<feature type="domain" description="SUEL-type lectin" evidence="14">
    <location>
        <begin position="743"/>
        <end position="823"/>
    </location>
</feature>
<dbReference type="InterPro" id="IPR017853">
    <property type="entry name" value="GH"/>
</dbReference>
<dbReference type="GO" id="GO:0005975">
    <property type="term" value="P:carbohydrate metabolic process"/>
    <property type="evidence" value="ECO:0007669"/>
    <property type="project" value="InterPro"/>
</dbReference>
<name>A0A834WB62_9FABA</name>
<keyword evidence="5" id="KW-0052">Apoplast</keyword>
<evidence type="ECO:0000259" key="14">
    <source>
        <dbReference type="PROSITE" id="PS50228"/>
    </source>
</evidence>
<sequence>MAKLYSNAMLLVALLSIAVVAHALNDTVTYDGRSLLINGRRDLFLSGSIHYTRSTPEMWPDLLNKARHGGLNVIQTYVFWNAHEPVKGQYNFEGNYDVVKFIKLIHKYGMYVTLRLGPFIQAEWNHGGLPYWLKEVPDIVFRSDNEPFKFYMKQFVTKVIDMMKAEKLFASQGGPIILAQIENEYNHVQLAYREKGDSYVRWAASMAVATKIGVPWIMCEQLEAPDPVINACNGRHCGDTFEGPNKPYKPRIWTENWTAQYRKFGDPPAERSAEDTALSIVRFFVKEGCLANYYMYHGGTNFGRTSSAYTSTRYYDEAPLDEFGLQREPKWGHLRDVHKAVNLCKKALLFTTPSVTKPDANTEIWVFGKPESSTCAAFLINNHTIIDANVNFRGRNYLLPPRSVSVLPDCKTVVFNTGRIVSQHNSRTFKKSHLAGINKWEVFSEPIPTTKEVPVNQDRPQELYTLLRDTTDYGWYTTKIVVTPEDLSKKGGISPVLRIMSLGHSLLAFVNGEFVANAHGRYKNSVFTLEKKIKLKVGVNHIAMLAATAGLPDNGANMEHRFAGPEVVNILGLNTGTIDLTENGWGHKVGLLGEKLKIFTEEGSKNVKWKKAKGAQPALTWYKARFNAPEGRNPVAIRMKDMGKGMVWVNGFNIGRHWPSFKSVAGLRTNQTEYHIPRSVLKLKDNLLVILEEEPVSPEGIEIVTVHRDRICSLITDNHPPNVRHWNGKMQQFPSGVMRGAVLNCPNHKKIRAVEFASFGNPTGFCGDFQMGSCNVEATKQIVEQRCLGKVKCHVPMDPAVFLKHGDACPGVVKALAIQVQCA</sequence>
<evidence type="ECO:0000256" key="1">
    <source>
        <dbReference type="ARBA" id="ARBA00001412"/>
    </source>
</evidence>
<dbReference type="Gene3D" id="3.20.20.80">
    <property type="entry name" value="Glycosidases"/>
    <property type="match status" value="1"/>
</dbReference>
<dbReference type="OrthoDB" id="1657402at2759"/>
<dbReference type="PROSITE" id="PS01182">
    <property type="entry name" value="GLYCOSYL_HYDROL_F35"/>
    <property type="match status" value="1"/>
</dbReference>
<dbReference type="InterPro" id="IPR000922">
    <property type="entry name" value="Lectin_gal-bd_dom"/>
</dbReference>
<accession>A0A834WB62</accession>
<dbReference type="Pfam" id="PF17834">
    <property type="entry name" value="GHD"/>
    <property type="match status" value="1"/>
</dbReference>
<evidence type="ECO:0000256" key="3">
    <source>
        <dbReference type="ARBA" id="ARBA00009809"/>
    </source>
</evidence>
<dbReference type="InterPro" id="IPR001944">
    <property type="entry name" value="Glycoside_Hdrlase_35"/>
</dbReference>
<evidence type="ECO:0000256" key="5">
    <source>
        <dbReference type="ARBA" id="ARBA00022523"/>
    </source>
</evidence>
<keyword evidence="16" id="KW-1185">Reference proteome</keyword>
<comment type="catalytic activity">
    <reaction evidence="1 11">
        <text>Hydrolysis of terminal non-reducing beta-D-galactose residues in beta-D-galactosides.</text>
        <dbReference type="EC" id="3.2.1.23"/>
    </reaction>
</comment>
<evidence type="ECO:0000256" key="2">
    <source>
        <dbReference type="ARBA" id="ARBA00004271"/>
    </source>
</evidence>
<dbReference type="GO" id="GO:0030246">
    <property type="term" value="F:carbohydrate binding"/>
    <property type="evidence" value="ECO:0007669"/>
    <property type="project" value="InterPro"/>
</dbReference>
<evidence type="ECO:0000313" key="15">
    <source>
        <dbReference type="EMBL" id="KAF7810784.1"/>
    </source>
</evidence>
<dbReference type="InterPro" id="IPR031330">
    <property type="entry name" value="Gly_Hdrlase_35_cat"/>
</dbReference>
<keyword evidence="7 13" id="KW-0732">Signal</keyword>
<feature type="signal peptide" evidence="13">
    <location>
        <begin position="1"/>
        <end position="23"/>
    </location>
</feature>
<dbReference type="Pfam" id="PF21467">
    <property type="entry name" value="BetaGal_gal-bd"/>
    <property type="match status" value="1"/>
</dbReference>
<evidence type="ECO:0000256" key="9">
    <source>
        <dbReference type="ARBA" id="ARBA00023180"/>
    </source>
</evidence>
<keyword evidence="6" id="KW-0964">Secreted</keyword>
<dbReference type="SUPFAM" id="SSF49785">
    <property type="entry name" value="Galactose-binding domain-like"/>
    <property type="match status" value="2"/>
</dbReference>